<dbReference type="InterPro" id="IPR007820">
    <property type="entry name" value="AbrB_fam"/>
</dbReference>
<dbReference type="GO" id="GO:0004497">
    <property type="term" value="F:monooxygenase activity"/>
    <property type="evidence" value="ECO:0007669"/>
    <property type="project" value="UniProtKB-KW"/>
</dbReference>
<accession>A0ABQ1I7E9</accession>
<organism evidence="3 4">
    <name type="scientific">Tistrella bauzanensis</name>
    <dbReference type="NCBI Taxonomy" id="657419"/>
    <lineage>
        <taxon>Bacteria</taxon>
        <taxon>Pseudomonadati</taxon>
        <taxon>Pseudomonadota</taxon>
        <taxon>Alphaproteobacteria</taxon>
        <taxon>Geminicoccales</taxon>
        <taxon>Geminicoccaceae</taxon>
        <taxon>Tistrella</taxon>
    </lineage>
</organism>
<keyword evidence="1" id="KW-0472">Membrane</keyword>
<feature type="transmembrane region" description="Helical" evidence="1">
    <location>
        <begin position="236"/>
        <end position="258"/>
    </location>
</feature>
<comment type="caution">
    <text evidence="3">The sequence shown here is derived from an EMBL/GenBank/DDBJ whole genome shotgun (WGS) entry which is preliminary data.</text>
</comment>
<dbReference type="PANTHER" id="PTHR38457:SF1">
    <property type="entry name" value="REGULATOR ABRB-RELATED"/>
    <property type="match status" value="1"/>
</dbReference>
<evidence type="ECO:0000313" key="4">
    <source>
        <dbReference type="Proteomes" id="UP000603352"/>
    </source>
</evidence>
<keyword evidence="3" id="KW-0560">Oxidoreductase</keyword>
<dbReference type="EMBL" id="BMDZ01000001">
    <property type="protein sequence ID" value="GGB24288.1"/>
    <property type="molecule type" value="Genomic_DNA"/>
</dbReference>
<evidence type="ECO:0000256" key="1">
    <source>
        <dbReference type="SAM" id="Phobius"/>
    </source>
</evidence>
<dbReference type="PANTHER" id="PTHR38457">
    <property type="entry name" value="REGULATOR ABRB-RELATED"/>
    <property type="match status" value="1"/>
</dbReference>
<gene>
    <name evidence="3" type="ORF">GCM10011505_01980</name>
</gene>
<evidence type="ECO:0000256" key="2">
    <source>
        <dbReference type="SAM" id="SignalP"/>
    </source>
</evidence>
<feature type="chain" id="PRO_5045394020" evidence="2">
    <location>
        <begin position="20"/>
        <end position="356"/>
    </location>
</feature>
<reference evidence="4" key="1">
    <citation type="journal article" date="2019" name="Int. J. Syst. Evol. Microbiol.">
        <title>The Global Catalogue of Microorganisms (GCM) 10K type strain sequencing project: providing services to taxonomists for standard genome sequencing and annotation.</title>
        <authorList>
            <consortium name="The Broad Institute Genomics Platform"/>
            <consortium name="The Broad Institute Genome Sequencing Center for Infectious Disease"/>
            <person name="Wu L."/>
            <person name="Ma J."/>
        </authorList>
    </citation>
    <scope>NUCLEOTIDE SEQUENCE [LARGE SCALE GENOMIC DNA]</scope>
    <source>
        <strain evidence="4">CGMCC 1.10188</strain>
    </source>
</reference>
<keyword evidence="4" id="KW-1185">Reference proteome</keyword>
<feature type="transmembrane region" description="Helical" evidence="1">
    <location>
        <begin position="210"/>
        <end position="230"/>
    </location>
</feature>
<evidence type="ECO:0000313" key="3">
    <source>
        <dbReference type="EMBL" id="GGB24288.1"/>
    </source>
</evidence>
<dbReference type="RefSeq" id="WP_188574082.1">
    <property type="nucleotide sequence ID" value="NZ_BMDZ01000001.1"/>
</dbReference>
<feature type="transmembrane region" description="Helical" evidence="1">
    <location>
        <begin position="29"/>
        <end position="48"/>
    </location>
</feature>
<dbReference type="Proteomes" id="UP000603352">
    <property type="component" value="Unassembled WGS sequence"/>
</dbReference>
<dbReference type="Pfam" id="PF05145">
    <property type="entry name" value="AbrB"/>
    <property type="match status" value="1"/>
</dbReference>
<dbReference type="InterPro" id="IPR017516">
    <property type="entry name" value="AbrB_dup"/>
</dbReference>
<keyword evidence="1" id="KW-0812">Transmembrane</keyword>
<keyword evidence="3" id="KW-0503">Monooxygenase</keyword>
<dbReference type="NCBIfam" id="TIGR03082">
    <property type="entry name" value="Gneg_AbrB_dup"/>
    <property type="match status" value="2"/>
</dbReference>
<keyword evidence="1" id="KW-1133">Transmembrane helix</keyword>
<name>A0ABQ1I7E9_9PROT</name>
<proteinExistence type="predicted"/>
<feature type="signal peptide" evidence="2">
    <location>
        <begin position="1"/>
        <end position="19"/>
    </location>
</feature>
<sequence>MIRMLRWLLLPAASLPVTAAMFAIDLPAALLLGPMVAGIALALGGIGLKMPRIGFLAAQSVLGCMIAGSVTPDILVTFIHDWPLFLGVVISTILLSGAIGWLIARNHILPGTTGVWGSSAGAASAMVVMAEAFGADARLVAFMQYLRVLCVAFAAAMLAHFWLQTTGDGNVHPPIVWFPAIDPTAFAETLALVLAGVVAGRLIPLPAAGLLVPMLGGAVLSSAGVITLQLPEWLLASSYAVLAWSVGLGFTRGVLLHALRALPTILASIAVLIGFCAGLAWMLTAVLGIDPLTAYLATSPGGLDTVAIIAASSRGVDLSFVMALQTLRFFLVVLLGPPMARFVARRLGPDQPDVPA</sequence>
<feature type="transmembrane region" description="Helical" evidence="1">
    <location>
        <begin position="175"/>
        <end position="198"/>
    </location>
</feature>
<dbReference type="PIRSF" id="PIRSF038991">
    <property type="entry name" value="Protein_AbrB"/>
    <property type="match status" value="1"/>
</dbReference>
<feature type="transmembrane region" description="Helical" evidence="1">
    <location>
        <begin position="318"/>
        <end position="336"/>
    </location>
</feature>
<feature type="transmembrane region" description="Helical" evidence="1">
    <location>
        <begin position="84"/>
        <end position="104"/>
    </location>
</feature>
<keyword evidence="2" id="KW-0732">Signal</keyword>
<feature type="transmembrane region" description="Helical" evidence="1">
    <location>
        <begin position="55"/>
        <end position="78"/>
    </location>
</feature>
<protein>
    <submittedName>
        <fullName evidence="3">Ammonia monooxygenase</fullName>
    </submittedName>
</protein>
<feature type="transmembrane region" description="Helical" evidence="1">
    <location>
        <begin position="265"/>
        <end position="289"/>
    </location>
</feature>
<feature type="transmembrane region" description="Helical" evidence="1">
    <location>
        <begin position="145"/>
        <end position="163"/>
    </location>
</feature>